<dbReference type="AlphaFoldDB" id="A0AAD1XGS7"/>
<dbReference type="EMBL" id="CAMPGE010013379">
    <property type="protein sequence ID" value="CAI2372117.1"/>
    <property type="molecule type" value="Genomic_DNA"/>
</dbReference>
<keyword evidence="3" id="KW-1185">Reference proteome</keyword>
<sequence length="350" mass="41678">MNVETSAFFNNLIDVHMKTLKRRKKNIENLGRYINLPKRDSSMDRATEHRRRKEEKQEIQHKFTLNKQQAFYFEQKKKSQPTAHYQSNIPENNSSKRLLKSFYRKSNKFTEKASPETQSQARVRHLELHAQSKPIKGLNSPCETKRLWDKRWILPKKFTPFDNHEQNTIDDILQNFTHTKSQKHANIQNKASQSPKRGTTSPRMAFRKINGRKMNNWRYQLGLKSGLFQKDIDKKSSPSFHIGQPQVRPPIEEEHFQNSMVKTMTSRFARTRKINLKELEKYKKNQETQKVSKSIDMIPQVQMTTDFMNTYFDFKRNKIWSKNRKVKSTGKASKLTMGIKLYLSQYRKQF</sequence>
<evidence type="ECO:0000313" key="2">
    <source>
        <dbReference type="EMBL" id="CAI2372117.1"/>
    </source>
</evidence>
<evidence type="ECO:0000313" key="3">
    <source>
        <dbReference type="Proteomes" id="UP001295684"/>
    </source>
</evidence>
<accession>A0AAD1XGS7</accession>
<gene>
    <name evidence="2" type="ORF">ECRASSUSDP1_LOCUS13445</name>
</gene>
<comment type="caution">
    <text evidence="2">The sequence shown here is derived from an EMBL/GenBank/DDBJ whole genome shotgun (WGS) entry which is preliminary data.</text>
</comment>
<organism evidence="2 3">
    <name type="scientific">Euplotes crassus</name>
    <dbReference type="NCBI Taxonomy" id="5936"/>
    <lineage>
        <taxon>Eukaryota</taxon>
        <taxon>Sar</taxon>
        <taxon>Alveolata</taxon>
        <taxon>Ciliophora</taxon>
        <taxon>Intramacronucleata</taxon>
        <taxon>Spirotrichea</taxon>
        <taxon>Hypotrichia</taxon>
        <taxon>Euplotida</taxon>
        <taxon>Euplotidae</taxon>
        <taxon>Moneuplotes</taxon>
    </lineage>
</organism>
<dbReference type="Proteomes" id="UP001295684">
    <property type="component" value="Unassembled WGS sequence"/>
</dbReference>
<feature type="region of interest" description="Disordered" evidence="1">
    <location>
        <begin position="180"/>
        <end position="202"/>
    </location>
</feature>
<name>A0AAD1XGS7_EUPCR</name>
<protein>
    <submittedName>
        <fullName evidence="2">Uncharacterized protein</fullName>
    </submittedName>
</protein>
<proteinExistence type="predicted"/>
<evidence type="ECO:0000256" key="1">
    <source>
        <dbReference type="SAM" id="MobiDB-lite"/>
    </source>
</evidence>
<reference evidence="2" key="1">
    <citation type="submission" date="2023-07" db="EMBL/GenBank/DDBJ databases">
        <authorList>
            <consortium name="AG Swart"/>
            <person name="Singh M."/>
            <person name="Singh A."/>
            <person name="Seah K."/>
            <person name="Emmerich C."/>
        </authorList>
    </citation>
    <scope>NUCLEOTIDE SEQUENCE</scope>
    <source>
        <strain evidence="2">DP1</strain>
    </source>
</reference>